<keyword evidence="1" id="KW-0175">Coiled coil</keyword>
<feature type="transmembrane region" description="Helical" evidence="3">
    <location>
        <begin position="396"/>
        <end position="416"/>
    </location>
</feature>
<keyword evidence="5" id="KW-1185">Reference proteome</keyword>
<dbReference type="AlphaFoldDB" id="A0A8J8NFB3"/>
<keyword evidence="3" id="KW-0472">Membrane</keyword>
<feature type="region of interest" description="Disordered" evidence="2">
    <location>
        <begin position="753"/>
        <end position="795"/>
    </location>
</feature>
<evidence type="ECO:0000256" key="2">
    <source>
        <dbReference type="SAM" id="MobiDB-lite"/>
    </source>
</evidence>
<reference evidence="4" key="1">
    <citation type="submission" date="2019-06" db="EMBL/GenBank/DDBJ databases">
        <authorList>
            <person name="Zheng W."/>
        </authorList>
    </citation>
    <scope>NUCLEOTIDE SEQUENCE</scope>
    <source>
        <strain evidence="4">QDHG01</strain>
    </source>
</reference>
<accession>A0A8J8NFB3</accession>
<evidence type="ECO:0000256" key="1">
    <source>
        <dbReference type="SAM" id="Coils"/>
    </source>
</evidence>
<feature type="coiled-coil region" evidence="1">
    <location>
        <begin position="897"/>
        <end position="928"/>
    </location>
</feature>
<keyword evidence="3" id="KW-1133">Transmembrane helix</keyword>
<comment type="caution">
    <text evidence="4">The sequence shown here is derived from an EMBL/GenBank/DDBJ whole genome shotgun (WGS) entry which is preliminary data.</text>
</comment>
<sequence length="992" mass="114795">MRIDETAIRTKNVTIQVTSMTKNGTFKLGFKQKCSQFIPEITNQTMKVVLQKNLSEPLPVIFINQYIKDKDGNDTNIVDPSKTIYQLIFDDFDTVSVTDNLDVARLEFQEDIYCKQLSEYYVIKKGTIIEREIPFHFITEVFINPTLQQAIASGTSVAMLAFNQLINALAQNGLAYLWGTLNFLSFLTVISLVSANTPDSLATDLINLVYKLAQLDILPAPLIFDYTFEFEDDTDSSYTEQFDKLGMDSLNAIKIMGSSYIFLNFYFALLIYIYIERKIVARYKIQLKWMRWKWLRTKYSNFIKGFIWNGFVRGLIQQYPTVQISAMLNLRRFNSEGTGESMASVITVPLLLMSIALPFALHLLVYKNRENIGEPEWIEKFGTLTDNLNIEKPKAIYWNIIQLYRFFFVNICLMSFPSQPYVQLGLIFLFQLAVNWYIWKVQPFTKKLDNVGEKLNCIFTQTYIVFYLGLVVTDQEEPDPRTINFKLRAIFTWALGAILGIATITSIIMLLAANTKIFSMWRRDRKIAQRVAKQMFEKYKIDVINVPKDISRWSFKQLFDYLLAQATDSRLEDIIRSIQEGYEDMSIVLNLRQRNNLRELLKRIDEFPISQILLTLNPYLNHDKVIWLDKFEKKLAKQSLKYSIRRSKKVQVIVQPHLDQDESQNMQEDNTLQRLGMSSQRQHKLRQYLLELIANKKADVDAGSDQKLFALRQVILSHVQSNALSIEFNDVQDFSQSDIDEISAEFGIYFGDSSSPEGRTARDASGFGSYIPRKSEGPLPPPTEENWGQVDDSQKHPPISKALLANSAQVYGDQQFNSLKFMQKNDLNSEDQWGNFKKTKKDSNSENINQWQDSERVDQGTTAMGSNANRRDLETLIIEEFLDELDSIKMLLHKSLKKFLEEHNETLRQQLQNEEENEKELFPEAERKRGLFSINVQPVHKQEQHEDEQITPKIQLFQSNASSGGPSIWGFSKRKVKPLASSKAISPKKSRW</sequence>
<feature type="transmembrane region" description="Helical" evidence="3">
    <location>
        <begin position="255"/>
        <end position="275"/>
    </location>
</feature>
<evidence type="ECO:0000313" key="4">
    <source>
        <dbReference type="EMBL" id="TNV74227.1"/>
    </source>
</evidence>
<evidence type="ECO:0000256" key="3">
    <source>
        <dbReference type="SAM" id="Phobius"/>
    </source>
</evidence>
<feature type="transmembrane region" description="Helical" evidence="3">
    <location>
        <begin position="174"/>
        <end position="195"/>
    </location>
</feature>
<feature type="transmembrane region" description="Helical" evidence="3">
    <location>
        <begin position="490"/>
        <end position="513"/>
    </location>
</feature>
<feature type="transmembrane region" description="Helical" evidence="3">
    <location>
        <begin position="422"/>
        <end position="439"/>
    </location>
</feature>
<proteinExistence type="predicted"/>
<keyword evidence="3" id="KW-0812">Transmembrane</keyword>
<organism evidence="4 5">
    <name type="scientific">Halteria grandinella</name>
    <dbReference type="NCBI Taxonomy" id="5974"/>
    <lineage>
        <taxon>Eukaryota</taxon>
        <taxon>Sar</taxon>
        <taxon>Alveolata</taxon>
        <taxon>Ciliophora</taxon>
        <taxon>Intramacronucleata</taxon>
        <taxon>Spirotrichea</taxon>
        <taxon>Stichotrichia</taxon>
        <taxon>Sporadotrichida</taxon>
        <taxon>Halteriidae</taxon>
        <taxon>Halteria</taxon>
    </lineage>
</organism>
<name>A0A8J8NFB3_HALGN</name>
<feature type="region of interest" description="Disordered" evidence="2">
    <location>
        <begin position="830"/>
        <end position="866"/>
    </location>
</feature>
<feature type="transmembrane region" description="Helical" evidence="3">
    <location>
        <begin position="301"/>
        <end position="322"/>
    </location>
</feature>
<feature type="transmembrane region" description="Helical" evidence="3">
    <location>
        <begin position="342"/>
        <end position="365"/>
    </location>
</feature>
<gene>
    <name evidence="4" type="ORF">FGO68_gene6406</name>
</gene>
<dbReference type="Proteomes" id="UP000785679">
    <property type="component" value="Unassembled WGS sequence"/>
</dbReference>
<evidence type="ECO:0000313" key="5">
    <source>
        <dbReference type="Proteomes" id="UP000785679"/>
    </source>
</evidence>
<protein>
    <submittedName>
        <fullName evidence="4">Uncharacterized protein</fullName>
    </submittedName>
</protein>
<feature type="region of interest" description="Disordered" evidence="2">
    <location>
        <begin position="968"/>
        <end position="992"/>
    </location>
</feature>
<dbReference type="EMBL" id="RRYP01017257">
    <property type="protein sequence ID" value="TNV74227.1"/>
    <property type="molecule type" value="Genomic_DNA"/>
</dbReference>